<keyword evidence="1" id="KW-0812">Transmembrane</keyword>
<feature type="transmembrane region" description="Helical" evidence="1">
    <location>
        <begin position="95"/>
        <end position="112"/>
    </location>
</feature>
<accession>A0A1G8SE92</accession>
<keyword evidence="3" id="KW-1185">Reference proteome</keyword>
<organism evidence="2 3">
    <name type="scientific">Salimicrobium halophilum</name>
    <dbReference type="NCBI Taxonomy" id="86666"/>
    <lineage>
        <taxon>Bacteria</taxon>
        <taxon>Bacillati</taxon>
        <taxon>Bacillota</taxon>
        <taxon>Bacilli</taxon>
        <taxon>Bacillales</taxon>
        <taxon>Bacillaceae</taxon>
        <taxon>Salimicrobium</taxon>
    </lineage>
</organism>
<sequence length="357" mass="42250">MQLNQQKESSEFEVRYVPLMILLHISNIFSSAIRISVNSFRRKNKFLIAFILYLFLHLVYIFFISCLLGAIIYFILYVIGFQYNLDFNLGENLHFIIRILFIVFCMILIMNFKDLNFELPDLVMDFFSLLVVLMVRFQRRKLLISIVLIMMFTFLVIKLFEIIITFLNNMNPQVTNVEKVAAFVFIVLLLLIVAIISESTTKKSSSTKRKFLLWLILFIGVFFVTRENIINLLFKEETDWTELYTPVLSLFFSFALVLDKGRDAYIESLEERREDLEELKSKLLTYPELYRIVKEFSGNIYYAIYKFLNVYKLEFKNNPTGVIKATFFTLLFAIILSFLLFNFLLPFVNNNQVEIGF</sequence>
<feature type="transmembrane region" description="Helical" evidence="1">
    <location>
        <begin position="211"/>
        <end position="234"/>
    </location>
</feature>
<dbReference type="AlphaFoldDB" id="A0A1G8SE92"/>
<evidence type="ECO:0000313" key="3">
    <source>
        <dbReference type="Proteomes" id="UP000199225"/>
    </source>
</evidence>
<dbReference type="STRING" id="86666.SAMN04490247_1409"/>
<feature type="transmembrane region" description="Helical" evidence="1">
    <location>
        <begin position="240"/>
        <end position="258"/>
    </location>
</feature>
<dbReference type="RefSeq" id="WP_093193160.1">
    <property type="nucleotide sequence ID" value="NZ_FNEV01000003.1"/>
</dbReference>
<protein>
    <submittedName>
        <fullName evidence="2">Uncharacterized protein</fullName>
    </submittedName>
</protein>
<feature type="transmembrane region" description="Helical" evidence="1">
    <location>
        <begin position="16"/>
        <end position="35"/>
    </location>
</feature>
<dbReference type="EMBL" id="FNEV01000003">
    <property type="protein sequence ID" value="SDJ27494.1"/>
    <property type="molecule type" value="Genomic_DNA"/>
</dbReference>
<feature type="transmembrane region" description="Helical" evidence="1">
    <location>
        <begin position="180"/>
        <end position="199"/>
    </location>
</feature>
<keyword evidence="1" id="KW-1133">Transmembrane helix</keyword>
<evidence type="ECO:0000313" key="2">
    <source>
        <dbReference type="EMBL" id="SDJ27494.1"/>
    </source>
</evidence>
<feature type="transmembrane region" description="Helical" evidence="1">
    <location>
        <begin position="47"/>
        <end position="75"/>
    </location>
</feature>
<proteinExistence type="predicted"/>
<name>A0A1G8SE92_9BACI</name>
<feature type="transmembrane region" description="Helical" evidence="1">
    <location>
        <begin position="325"/>
        <end position="348"/>
    </location>
</feature>
<evidence type="ECO:0000256" key="1">
    <source>
        <dbReference type="SAM" id="Phobius"/>
    </source>
</evidence>
<keyword evidence="1" id="KW-0472">Membrane</keyword>
<reference evidence="3" key="1">
    <citation type="submission" date="2016-10" db="EMBL/GenBank/DDBJ databases">
        <authorList>
            <person name="Varghese N."/>
            <person name="Submissions S."/>
        </authorList>
    </citation>
    <scope>NUCLEOTIDE SEQUENCE [LARGE SCALE GENOMIC DNA]</scope>
    <source>
        <strain evidence="3">DSM 4771</strain>
    </source>
</reference>
<gene>
    <name evidence="2" type="ORF">SAMN04490247_1409</name>
</gene>
<dbReference type="Proteomes" id="UP000199225">
    <property type="component" value="Unassembled WGS sequence"/>
</dbReference>
<feature type="transmembrane region" description="Helical" evidence="1">
    <location>
        <begin position="142"/>
        <end position="168"/>
    </location>
</feature>